<keyword evidence="1" id="KW-0479">Metal-binding</keyword>
<keyword evidence="1" id="KW-0863">Zinc-finger</keyword>
<dbReference type="GO" id="GO:0008270">
    <property type="term" value="F:zinc ion binding"/>
    <property type="evidence" value="ECO:0007669"/>
    <property type="project" value="UniProtKB-KW"/>
</dbReference>
<accession>A0A9C7C056</accession>
<dbReference type="InterPro" id="IPR001841">
    <property type="entry name" value="Znf_RING"/>
</dbReference>
<feature type="region of interest" description="Disordered" evidence="2">
    <location>
        <begin position="410"/>
        <end position="459"/>
    </location>
</feature>
<evidence type="ECO:0000256" key="2">
    <source>
        <dbReference type="SAM" id="MobiDB-lite"/>
    </source>
</evidence>
<feature type="compositionally biased region" description="Polar residues" evidence="2">
    <location>
        <begin position="448"/>
        <end position="459"/>
    </location>
</feature>
<dbReference type="SUPFAM" id="SSF57850">
    <property type="entry name" value="RING/U-box"/>
    <property type="match status" value="1"/>
</dbReference>
<dbReference type="EMBL" id="LC738880">
    <property type="protein sequence ID" value="BDT63014.1"/>
    <property type="molecule type" value="Genomic_DNA"/>
</dbReference>
<dbReference type="PROSITE" id="PS50089">
    <property type="entry name" value="ZF_RING_2"/>
    <property type="match status" value="1"/>
</dbReference>
<dbReference type="Gene3D" id="3.30.40.10">
    <property type="entry name" value="Zinc/RING finger domain, C3HC4 (zinc finger)"/>
    <property type="match status" value="1"/>
</dbReference>
<dbReference type="Pfam" id="PF13639">
    <property type="entry name" value="zf-RING_2"/>
    <property type="match status" value="1"/>
</dbReference>
<evidence type="ECO:0000256" key="1">
    <source>
        <dbReference type="PROSITE-ProRule" id="PRU00175"/>
    </source>
</evidence>
<proteinExistence type="predicted"/>
<protein>
    <submittedName>
        <fullName evidence="4">Wsv222-like protein</fullName>
    </submittedName>
</protein>
<keyword evidence="1" id="KW-0862">Zinc</keyword>
<dbReference type="CDD" id="cd16448">
    <property type="entry name" value="RING-H2"/>
    <property type="match status" value="1"/>
</dbReference>
<reference evidence="4" key="1">
    <citation type="submission" date="2022-10" db="EMBL/GenBank/DDBJ databases">
        <title>Genome sequences of endogenous nimaviruses in decapod crustaceans.</title>
        <authorList>
            <person name="Kawato S."/>
            <person name="Nozaki R."/>
            <person name="Kondo H."/>
            <person name="Hirono I."/>
        </authorList>
    </citation>
    <scope>NUCLEOTIDE SEQUENCE</scope>
    <source>
        <strain evidence="4">Ube2021</strain>
    </source>
</reference>
<organism evidence="4">
    <name type="scientific">Trachysalambria curvirostris nimavirus</name>
    <dbReference type="NCBI Taxonomy" id="2984282"/>
    <lineage>
        <taxon>Viruses</taxon>
        <taxon>Viruses incertae sedis</taxon>
        <taxon>Naldaviricetes</taxon>
        <taxon>Nimaviridae</taxon>
    </lineage>
</organism>
<dbReference type="InterPro" id="IPR013083">
    <property type="entry name" value="Znf_RING/FYVE/PHD"/>
</dbReference>
<evidence type="ECO:0000259" key="3">
    <source>
        <dbReference type="PROSITE" id="PS50089"/>
    </source>
</evidence>
<sequence>MSRRPARRRLFRASENSTEAAAVKAVVALLQGSCEMSPCETSQDSIVKRLSKVMKDHKRILYAFHEGQMIWPFILYRASPRVIRYIFRKKMSYIPPPEITGSNGNSILMSPLDISVMSTIIKVDTEYFCRSLALINQLTGDNLLHYHCKSTDDRRSAFVLLWLGELFKRLPLEDLIPDIRVIPDVNGLNFEMKTPLQIAIEEDNRWVAAVVVTVFGAYWFDDCTVTSVDAQGQTTSVKMTYMQLAQSCNSFSCLDLFDQLRQTYMIGPNVGESNITDTVCGICQGAEKDDRTYRALICTHTFHCICLMRMFASSESLRCPLCRQRLDNLKKHSPNTIYRLRTWSQAEDGERDRISDRMQRDGSYLSEQVDQAIYSLMRTPNLLEGTSHTGDAATALNAPILANLLPRHSADRVSDADPNRTTPLSTRPALLGSVPPGARDRRHRVAPSSPTEIPVQSTSHNWPANQIDISSLSERLLPYRSSSHQRPIPFDSGNLENLINIIRERRCTYLFDGLSCPPNFHQSILAAANAVAAMSLSASESEIVMRDIKLRLSNVSFENVTYRVTFGDVQSIVQTRSLAIYHTDQRQLANHFSIASSELNNLRDMDISTINSLGIDLSPLEIFSGSSLERLIHILCQFVISDVTRIFLPWEFGNVIGPAIIDVIAEYLSKKQSYITNHQRDQSVIDLMNWSRDLLASKLQGNSLRWMRFFILRESCQYDSVKLAWWMNLSTQQRNLRSAVYIWVLEFSDKCSRLFGVEREATETLLSLIISTCSVLL</sequence>
<feature type="domain" description="RING-type" evidence="3">
    <location>
        <begin position="280"/>
        <end position="323"/>
    </location>
</feature>
<evidence type="ECO:0000313" key="4">
    <source>
        <dbReference type="EMBL" id="BDT63014.1"/>
    </source>
</evidence>
<name>A0A9C7C056_9VIRU</name>